<dbReference type="PROSITE" id="PS50987">
    <property type="entry name" value="HTH_ARSR_2"/>
    <property type="match status" value="1"/>
</dbReference>
<evidence type="ECO:0000313" key="5">
    <source>
        <dbReference type="EMBL" id="BCJ38583.1"/>
    </source>
</evidence>
<evidence type="ECO:0000256" key="1">
    <source>
        <dbReference type="ARBA" id="ARBA00023015"/>
    </source>
</evidence>
<evidence type="ECO:0000256" key="3">
    <source>
        <dbReference type="ARBA" id="ARBA00023163"/>
    </source>
</evidence>
<dbReference type="KEGG" id="atl:Athai_60860"/>
<accession>A0A7R7HZS2</accession>
<protein>
    <submittedName>
        <fullName evidence="5">Transcriptional regulator</fullName>
    </submittedName>
</protein>
<dbReference type="RefSeq" id="WP_203964595.1">
    <property type="nucleotide sequence ID" value="NZ_AP023355.1"/>
</dbReference>
<reference evidence="5 6" key="1">
    <citation type="submission" date="2020-08" db="EMBL/GenBank/DDBJ databases">
        <title>Whole genome shotgun sequence of Actinocatenispora thailandica NBRC 105041.</title>
        <authorList>
            <person name="Komaki H."/>
            <person name="Tamura T."/>
        </authorList>
    </citation>
    <scope>NUCLEOTIDE SEQUENCE [LARGE SCALE GENOMIC DNA]</scope>
    <source>
        <strain evidence="5 6">NBRC 105041</strain>
    </source>
</reference>
<feature type="domain" description="HTH arsR-type" evidence="4">
    <location>
        <begin position="238"/>
        <end position="324"/>
    </location>
</feature>
<organism evidence="5 6">
    <name type="scientific">Actinocatenispora thailandica</name>
    <dbReference type="NCBI Taxonomy" id="227318"/>
    <lineage>
        <taxon>Bacteria</taxon>
        <taxon>Bacillati</taxon>
        <taxon>Actinomycetota</taxon>
        <taxon>Actinomycetes</taxon>
        <taxon>Micromonosporales</taxon>
        <taxon>Micromonosporaceae</taxon>
        <taxon>Actinocatenispora</taxon>
    </lineage>
</organism>
<dbReference type="InterPro" id="IPR036388">
    <property type="entry name" value="WH-like_DNA-bd_sf"/>
</dbReference>
<dbReference type="GO" id="GO:0003677">
    <property type="term" value="F:DNA binding"/>
    <property type="evidence" value="ECO:0007669"/>
    <property type="project" value="UniProtKB-KW"/>
</dbReference>
<proteinExistence type="predicted"/>
<keyword evidence="6" id="KW-1185">Reference proteome</keyword>
<dbReference type="EMBL" id="AP023355">
    <property type="protein sequence ID" value="BCJ38583.1"/>
    <property type="molecule type" value="Genomic_DNA"/>
</dbReference>
<dbReference type="Pfam" id="PF12840">
    <property type="entry name" value="HTH_20"/>
    <property type="match status" value="1"/>
</dbReference>
<dbReference type="Gene3D" id="1.10.10.10">
    <property type="entry name" value="Winged helix-like DNA-binding domain superfamily/Winged helix DNA-binding domain"/>
    <property type="match status" value="1"/>
</dbReference>
<dbReference type="AlphaFoldDB" id="A0A7R7HZS2"/>
<evidence type="ECO:0000259" key="4">
    <source>
        <dbReference type="PROSITE" id="PS50987"/>
    </source>
</evidence>
<dbReference type="CDD" id="cd00090">
    <property type="entry name" value="HTH_ARSR"/>
    <property type="match status" value="1"/>
</dbReference>
<dbReference type="InterPro" id="IPR011991">
    <property type="entry name" value="ArsR-like_HTH"/>
</dbReference>
<dbReference type="SMART" id="SM00418">
    <property type="entry name" value="HTH_ARSR"/>
    <property type="match status" value="1"/>
</dbReference>
<keyword evidence="1" id="KW-0805">Transcription regulation</keyword>
<evidence type="ECO:0000313" key="6">
    <source>
        <dbReference type="Proteomes" id="UP000611640"/>
    </source>
</evidence>
<keyword evidence="3" id="KW-0804">Transcription</keyword>
<dbReference type="PANTHER" id="PTHR43132">
    <property type="entry name" value="ARSENICAL RESISTANCE OPERON REPRESSOR ARSR-RELATED"/>
    <property type="match status" value="1"/>
</dbReference>
<evidence type="ECO:0000256" key="2">
    <source>
        <dbReference type="ARBA" id="ARBA00023125"/>
    </source>
</evidence>
<dbReference type="InterPro" id="IPR001845">
    <property type="entry name" value="HTH_ArsR_DNA-bd_dom"/>
</dbReference>
<name>A0A7R7HZS2_9ACTN</name>
<dbReference type="Proteomes" id="UP000611640">
    <property type="component" value="Chromosome"/>
</dbReference>
<sequence length="324" mass="34957">MTLLRLTPTALARCRFALSPLAETMGALVALHRGYAEPWLARWQADNQPAYRSWLAVDEFAAGLLSLLAATKWLPDLVAPPPAGGMHTRLADELADVAGHSDAAVRAMMPDAIAASWEPQDTGWLAGSGLAGRIAAVFEQGWQRFVAPDWARRRAVLERDVAHRAGVLAAYGWQQAVRGMTRRSVWVGRDAIRFSDQDYPDRLITDEGLIFVPHTTGRGSWTCERPHQYALVYPARGPAAEPDTAAGDPLATLLGRGRARVLRELAAPATSSQLAQVLGVSLGTVSTHLAVLRDAGAVSRARAGRSVVYTRTDRGENLCALLAD</sequence>
<dbReference type="InterPro" id="IPR051011">
    <property type="entry name" value="Metal_resp_trans_reg"/>
</dbReference>
<dbReference type="PANTHER" id="PTHR43132:SF6">
    <property type="entry name" value="HTH-TYPE TRANSCRIPTIONAL REPRESSOR CZRA"/>
    <property type="match status" value="1"/>
</dbReference>
<dbReference type="InterPro" id="IPR036390">
    <property type="entry name" value="WH_DNA-bd_sf"/>
</dbReference>
<dbReference type="GO" id="GO:0003700">
    <property type="term" value="F:DNA-binding transcription factor activity"/>
    <property type="evidence" value="ECO:0007669"/>
    <property type="project" value="InterPro"/>
</dbReference>
<keyword evidence="2" id="KW-0238">DNA-binding</keyword>
<dbReference type="SUPFAM" id="SSF46785">
    <property type="entry name" value="Winged helix' DNA-binding domain"/>
    <property type="match status" value="1"/>
</dbReference>
<gene>
    <name evidence="5" type="ORF">Athai_60860</name>
</gene>